<keyword evidence="9 10" id="KW-0496">Mitochondrion</keyword>
<dbReference type="SUPFAM" id="SSF53335">
    <property type="entry name" value="S-adenosyl-L-methionine-dependent methyltransferases"/>
    <property type="match status" value="1"/>
</dbReference>
<sequence length="345" mass="37183">MNCSVKVAEEGQAVLLVARTNSETNNLDILQQLRSSLLLQVGAAGKVDFEQIDRVEEGAVTLPSAYYDVVFASPVGPQVVEHSSRVLGSLLLALKPKGKVIVHELVLDSSSAIDFSPVTRTKDDLAQQLKFAGFVDAEVEYQEELSRPVLKELAEKHWKFSNVESFVSQAAVHIFTATVSAKKPAYNVGAAAALSFGKKAKKPLGSSTRDESTTKKVWMLDVESDDDAEIEDQDDLLKDEDLIKPNAAALARPDGIKPKRKPCKNCTCGLADGGEVDEGVACKPSEKPKKTKKPVDLANFKSSCNSCSLGDAFRCTSCPYLGMPAFKPGDKITLGGSMLHDDLLP</sequence>
<dbReference type="GO" id="GO:0051539">
    <property type="term" value="F:4 iron, 4 sulfur cluster binding"/>
    <property type="evidence" value="ECO:0007669"/>
    <property type="project" value="UniProtKB-KW"/>
</dbReference>
<evidence type="ECO:0000259" key="11">
    <source>
        <dbReference type="Pfam" id="PF05093"/>
    </source>
</evidence>
<comment type="similarity">
    <text evidence="2 10">Belongs to the anamorsin family.</text>
</comment>
<keyword evidence="5" id="KW-0001">2Fe-2S</keyword>
<comment type="domain">
    <text evidence="10">The C-terminal domain binds 2 Fe-S clusters but is otherwise mostly in an intrinsically disordered conformation.</text>
</comment>
<comment type="caution">
    <text evidence="10">Lacks conserved residue(s) required for the propagation of feature annotation.</text>
</comment>
<keyword evidence="3 10" id="KW-0004">4Fe-4S</keyword>
<feature type="domain" description="Anamorsin C-terminal" evidence="11">
    <location>
        <begin position="257"/>
        <end position="334"/>
    </location>
</feature>
<comment type="domain">
    <text evidence="10">The twin Cx2C motifs are involved in the recognition by the mitochondrial MIA40-ERV1 disulfide relay system. The formation of 2 disulfide bonds in the Cx2C motifs through dithiol/disulfide exchange reactions effectively traps the protein in the mitochondrial intermembrane space.</text>
</comment>
<dbReference type="InterPro" id="IPR029063">
    <property type="entry name" value="SAM-dependent_MTases_sf"/>
</dbReference>
<feature type="short sequence motif" description="Cx2C motif 2" evidence="10">
    <location>
        <begin position="315"/>
        <end position="318"/>
    </location>
</feature>
<comment type="domain">
    <text evidence="10">The N-terminal domain has structural similarity with S-adenosyl-L-methionine-dependent methyltransferases, but does not bind S-adenosyl-L-methionine. It is required for correct assembly of the 2 Fe-S clusters.</text>
</comment>
<evidence type="ECO:0000256" key="5">
    <source>
        <dbReference type="ARBA" id="ARBA00022714"/>
    </source>
</evidence>
<feature type="binding site" evidence="10">
    <location>
        <position position="304"/>
    </location>
    <ligand>
        <name>[4Fe-4S] cluster</name>
        <dbReference type="ChEBI" id="CHEBI:49883"/>
    </ligand>
</feature>
<dbReference type="GO" id="GO:0016226">
    <property type="term" value="P:iron-sulfur cluster assembly"/>
    <property type="evidence" value="ECO:0007669"/>
    <property type="project" value="UniProtKB-UniRule"/>
</dbReference>
<accession>A0A9W8G178</accession>
<feature type="short sequence motif" description="Cx2C motif 1" evidence="10">
    <location>
        <begin position="304"/>
        <end position="307"/>
    </location>
</feature>
<keyword evidence="7 10" id="KW-0408">Iron</keyword>
<evidence type="ECO:0000256" key="8">
    <source>
        <dbReference type="ARBA" id="ARBA00023014"/>
    </source>
</evidence>
<dbReference type="GO" id="GO:0046872">
    <property type="term" value="F:metal ion binding"/>
    <property type="evidence" value="ECO:0007669"/>
    <property type="project" value="UniProtKB-KW"/>
</dbReference>
<evidence type="ECO:0000313" key="13">
    <source>
        <dbReference type="EMBL" id="KAJ2669841.1"/>
    </source>
</evidence>
<evidence type="ECO:0000256" key="4">
    <source>
        <dbReference type="ARBA" id="ARBA00022490"/>
    </source>
</evidence>
<dbReference type="Pfam" id="PF20922">
    <property type="entry name" value="Anamorsin_N"/>
    <property type="match status" value="1"/>
</dbReference>
<feature type="binding site" evidence="10">
    <location>
        <position position="318"/>
    </location>
    <ligand>
        <name>[4Fe-4S] cluster</name>
        <dbReference type="ChEBI" id="CHEBI:49883"/>
    </ligand>
</feature>
<dbReference type="PANTHER" id="PTHR13273:SF14">
    <property type="entry name" value="ANAMORSIN"/>
    <property type="match status" value="1"/>
</dbReference>
<proteinExistence type="inferred from homology"/>
<dbReference type="GO" id="GO:0005758">
    <property type="term" value="C:mitochondrial intermembrane space"/>
    <property type="evidence" value="ECO:0007669"/>
    <property type="project" value="UniProtKB-SubCell"/>
</dbReference>
<comment type="subcellular location">
    <subcellularLocation>
        <location evidence="10">Cytoplasm</location>
    </subcellularLocation>
    <subcellularLocation>
        <location evidence="10">Mitochondrion intermembrane space</location>
    </subcellularLocation>
</comment>
<dbReference type="EMBL" id="JANBTW010000139">
    <property type="protein sequence ID" value="KAJ2669841.1"/>
    <property type="molecule type" value="Genomic_DNA"/>
</dbReference>
<dbReference type="Proteomes" id="UP001151518">
    <property type="component" value="Unassembled WGS sequence"/>
</dbReference>
<gene>
    <name evidence="13" type="primary">DRE2</name>
    <name evidence="13" type="ORF">GGI25_006018</name>
</gene>
<evidence type="ECO:0000256" key="3">
    <source>
        <dbReference type="ARBA" id="ARBA00022485"/>
    </source>
</evidence>
<dbReference type="HAMAP" id="MF_03115">
    <property type="entry name" value="Anamorsin"/>
    <property type="match status" value="1"/>
</dbReference>
<protein>
    <submittedName>
        <fullName evidence="13">Electron carrier</fullName>
    </submittedName>
</protein>
<evidence type="ECO:0000256" key="6">
    <source>
        <dbReference type="ARBA" id="ARBA00022723"/>
    </source>
</evidence>
<keyword evidence="8 10" id="KW-0411">Iron-sulfur</keyword>
<evidence type="ECO:0000256" key="7">
    <source>
        <dbReference type="ARBA" id="ARBA00023004"/>
    </source>
</evidence>
<keyword evidence="6 10" id="KW-0479">Metal-binding</keyword>
<organism evidence="13 14">
    <name type="scientific">Coemansia spiralis</name>
    <dbReference type="NCBI Taxonomy" id="417178"/>
    <lineage>
        <taxon>Eukaryota</taxon>
        <taxon>Fungi</taxon>
        <taxon>Fungi incertae sedis</taxon>
        <taxon>Zoopagomycota</taxon>
        <taxon>Kickxellomycotina</taxon>
        <taxon>Kickxellomycetes</taxon>
        <taxon>Kickxellales</taxon>
        <taxon>Kickxellaceae</taxon>
        <taxon>Coemansia</taxon>
    </lineage>
</organism>
<evidence type="ECO:0000256" key="10">
    <source>
        <dbReference type="HAMAP-Rule" id="MF_03115"/>
    </source>
</evidence>
<reference evidence="13" key="1">
    <citation type="submission" date="2022-07" db="EMBL/GenBank/DDBJ databases">
        <title>Phylogenomic reconstructions and comparative analyses of Kickxellomycotina fungi.</title>
        <authorList>
            <person name="Reynolds N.K."/>
            <person name="Stajich J.E."/>
            <person name="Barry K."/>
            <person name="Grigoriev I.V."/>
            <person name="Crous P."/>
            <person name="Smith M.E."/>
        </authorList>
    </citation>
    <scope>NUCLEOTIDE SEQUENCE</scope>
    <source>
        <strain evidence="13">NRRL 3115</strain>
    </source>
</reference>
<dbReference type="InterPro" id="IPR046408">
    <property type="entry name" value="CIAPIN1"/>
</dbReference>
<feature type="binding site" evidence="10">
    <location>
        <position position="307"/>
    </location>
    <ligand>
        <name>[4Fe-4S] cluster</name>
        <dbReference type="ChEBI" id="CHEBI:49883"/>
    </ligand>
</feature>
<evidence type="ECO:0000256" key="1">
    <source>
        <dbReference type="ARBA" id="ARBA00001966"/>
    </source>
</evidence>
<dbReference type="InterPro" id="IPR049011">
    <property type="entry name" value="Anamorsin_N_metazoan"/>
</dbReference>
<dbReference type="OrthoDB" id="311633at2759"/>
<feature type="domain" description="Anamorsin N-terminal" evidence="12">
    <location>
        <begin position="11"/>
        <end position="190"/>
    </location>
</feature>
<feature type="binding site" evidence="10">
    <location>
        <position position="315"/>
    </location>
    <ligand>
        <name>[4Fe-4S] cluster</name>
        <dbReference type="ChEBI" id="CHEBI:49883"/>
    </ligand>
</feature>
<evidence type="ECO:0000256" key="9">
    <source>
        <dbReference type="ARBA" id="ARBA00023128"/>
    </source>
</evidence>
<feature type="region of interest" description="Fe-S binding site B" evidence="10">
    <location>
        <begin position="304"/>
        <end position="318"/>
    </location>
</feature>
<dbReference type="Pfam" id="PF05093">
    <property type="entry name" value="CIAPIN1"/>
    <property type="match status" value="1"/>
</dbReference>
<dbReference type="GO" id="GO:0051537">
    <property type="term" value="F:2 iron, 2 sulfur cluster binding"/>
    <property type="evidence" value="ECO:0007669"/>
    <property type="project" value="UniProtKB-UniRule"/>
</dbReference>
<comment type="cofactor">
    <cofactor evidence="1 10">
        <name>[4Fe-4S] cluster</name>
        <dbReference type="ChEBI" id="CHEBI:49883"/>
    </cofactor>
</comment>
<evidence type="ECO:0000256" key="2">
    <source>
        <dbReference type="ARBA" id="ARBA00008169"/>
    </source>
</evidence>
<evidence type="ECO:0000313" key="14">
    <source>
        <dbReference type="Proteomes" id="UP001151518"/>
    </source>
</evidence>
<dbReference type="InterPro" id="IPR007785">
    <property type="entry name" value="Anamorsin"/>
</dbReference>
<keyword evidence="4 10" id="KW-0963">Cytoplasm</keyword>
<dbReference type="PANTHER" id="PTHR13273">
    <property type="entry name" value="ANAMORSIN"/>
    <property type="match status" value="1"/>
</dbReference>
<comment type="caution">
    <text evidence="13">The sequence shown here is derived from an EMBL/GenBank/DDBJ whole genome shotgun (WGS) entry which is preliminary data.</text>
</comment>
<name>A0A9W8G178_9FUNG</name>
<dbReference type="GO" id="GO:0009055">
    <property type="term" value="F:electron transfer activity"/>
    <property type="evidence" value="ECO:0007669"/>
    <property type="project" value="UniProtKB-UniRule"/>
</dbReference>
<evidence type="ECO:0000259" key="12">
    <source>
        <dbReference type="Pfam" id="PF20922"/>
    </source>
</evidence>
<dbReference type="Gene3D" id="3.40.50.150">
    <property type="entry name" value="Vaccinia Virus protein VP39"/>
    <property type="match status" value="1"/>
</dbReference>
<dbReference type="AlphaFoldDB" id="A0A9W8G178"/>